<keyword evidence="4" id="KW-1133">Transmembrane helix</keyword>
<gene>
    <name evidence="7" type="ORF">U9M48_002269</name>
</gene>
<evidence type="ECO:0000256" key="4">
    <source>
        <dbReference type="ARBA" id="ARBA00022989"/>
    </source>
</evidence>
<dbReference type="Pfam" id="PF00560">
    <property type="entry name" value="LRR_1"/>
    <property type="match status" value="3"/>
</dbReference>
<organism evidence="7 8">
    <name type="scientific">Paspalum notatum var. saurae</name>
    <dbReference type="NCBI Taxonomy" id="547442"/>
    <lineage>
        <taxon>Eukaryota</taxon>
        <taxon>Viridiplantae</taxon>
        <taxon>Streptophyta</taxon>
        <taxon>Embryophyta</taxon>
        <taxon>Tracheophyta</taxon>
        <taxon>Spermatophyta</taxon>
        <taxon>Magnoliopsida</taxon>
        <taxon>Liliopsida</taxon>
        <taxon>Poales</taxon>
        <taxon>Poaceae</taxon>
        <taxon>PACMAD clade</taxon>
        <taxon>Panicoideae</taxon>
        <taxon>Andropogonodae</taxon>
        <taxon>Paspaleae</taxon>
        <taxon>Paspalinae</taxon>
        <taxon>Paspalum</taxon>
    </lineage>
</organism>
<evidence type="ECO:0000256" key="6">
    <source>
        <dbReference type="ARBA" id="ARBA00023180"/>
    </source>
</evidence>
<protein>
    <submittedName>
        <fullName evidence="7">Uncharacterized protein</fullName>
    </submittedName>
</protein>
<evidence type="ECO:0000256" key="1">
    <source>
        <dbReference type="ARBA" id="ARBA00004479"/>
    </source>
</evidence>
<comment type="subcellular location">
    <subcellularLocation>
        <location evidence="1">Membrane</location>
        <topology evidence="1">Single-pass type I membrane protein</topology>
    </subcellularLocation>
</comment>
<evidence type="ECO:0000256" key="3">
    <source>
        <dbReference type="ARBA" id="ARBA00022729"/>
    </source>
</evidence>
<dbReference type="PANTHER" id="PTHR48063">
    <property type="entry name" value="LRR RECEPTOR-LIKE KINASE"/>
    <property type="match status" value="1"/>
</dbReference>
<dbReference type="InterPro" id="IPR032675">
    <property type="entry name" value="LRR_dom_sf"/>
</dbReference>
<reference evidence="7 8" key="1">
    <citation type="submission" date="2024-02" db="EMBL/GenBank/DDBJ databases">
        <title>High-quality chromosome-scale genome assembly of Pensacola bahiagrass (Paspalum notatum Flugge var. saurae).</title>
        <authorList>
            <person name="Vega J.M."/>
            <person name="Podio M."/>
            <person name="Orjuela J."/>
            <person name="Siena L.A."/>
            <person name="Pessino S.C."/>
            <person name="Combes M.C."/>
            <person name="Mariac C."/>
            <person name="Albertini E."/>
            <person name="Pupilli F."/>
            <person name="Ortiz J.P.A."/>
            <person name="Leblanc O."/>
        </authorList>
    </citation>
    <scope>NUCLEOTIDE SEQUENCE [LARGE SCALE GENOMIC DNA]</scope>
    <source>
        <strain evidence="7">R1</strain>
        <tissue evidence="7">Leaf</tissue>
    </source>
</reference>
<dbReference type="InterPro" id="IPR046956">
    <property type="entry name" value="RLP23-like"/>
</dbReference>
<sequence>MAFVKLDEYQKDGHAYLSYFTVNFSMITKGQERFYQNDELYEMVSIDLSSNQLTGTIPEGIASLHKSEFIKESIEWKNPNKIGEMQSLESLDLSENKIHGEIPQSLSNITFLSYLDLSFNNLKGRIPSEGQLDTLYAEYPFMYNGNNGLCGLPLQKNCSSNKEPKHGDHKG</sequence>
<keyword evidence="6" id="KW-0325">Glycoprotein</keyword>
<evidence type="ECO:0000256" key="2">
    <source>
        <dbReference type="ARBA" id="ARBA00022692"/>
    </source>
</evidence>
<keyword evidence="5" id="KW-0472">Membrane</keyword>
<evidence type="ECO:0000313" key="7">
    <source>
        <dbReference type="EMBL" id="WVZ51090.1"/>
    </source>
</evidence>
<dbReference type="GO" id="GO:0016020">
    <property type="term" value="C:membrane"/>
    <property type="evidence" value="ECO:0007669"/>
    <property type="project" value="UniProtKB-SubCell"/>
</dbReference>
<dbReference type="EMBL" id="CP144745">
    <property type="protein sequence ID" value="WVZ51090.1"/>
    <property type="molecule type" value="Genomic_DNA"/>
</dbReference>
<dbReference type="PRINTS" id="PR00019">
    <property type="entry name" value="LEURICHRPT"/>
</dbReference>
<dbReference type="PANTHER" id="PTHR48063:SF90">
    <property type="entry name" value="OS11G0565920 PROTEIN"/>
    <property type="match status" value="1"/>
</dbReference>
<dbReference type="Proteomes" id="UP001341281">
    <property type="component" value="Chromosome 01"/>
</dbReference>
<dbReference type="AlphaFoldDB" id="A0AAQ3SIX7"/>
<accession>A0AAQ3SIX7</accession>
<dbReference type="Gene3D" id="3.80.10.10">
    <property type="entry name" value="Ribonuclease Inhibitor"/>
    <property type="match status" value="1"/>
</dbReference>
<name>A0AAQ3SIX7_PASNO</name>
<dbReference type="SUPFAM" id="SSF52058">
    <property type="entry name" value="L domain-like"/>
    <property type="match status" value="1"/>
</dbReference>
<keyword evidence="8" id="KW-1185">Reference proteome</keyword>
<evidence type="ECO:0000313" key="8">
    <source>
        <dbReference type="Proteomes" id="UP001341281"/>
    </source>
</evidence>
<keyword evidence="3" id="KW-0732">Signal</keyword>
<proteinExistence type="predicted"/>
<keyword evidence="2" id="KW-0812">Transmembrane</keyword>
<dbReference type="InterPro" id="IPR001611">
    <property type="entry name" value="Leu-rich_rpt"/>
</dbReference>
<evidence type="ECO:0000256" key="5">
    <source>
        <dbReference type="ARBA" id="ARBA00023136"/>
    </source>
</evidence>